<organism evidence="2 3">
    <name type="scientific">Smittium megazygosporum</name>
    <dbReference type="NCBI Taxonomy" id="133381"/>
    <lineage>
        <taxon>Eukaryota</taxon>
        <taxon>Fungi</taxon>
        <taxon>Fungi incertae sedis</taxon>
        <taxon>Zoopagomycota</taxon>
        <taxon>Kickxellomycotina</taxon>
        <taxon>Harpellomycetes</taxon>
        <taxon>Harpellales</taxon>
        <taxon>Legeriomycetaceae</taxon>
        <taxon>Smittium</taxon>
    </lineage>
</organism>
<proteinExistence type="predicted"/>
<keyword evidence="3" id="KW-1185">Reference proteome</keyword>
<protein>
    <submittedName>
        <fullName evidence="2">Uncharacterized protein</fullName>
    </submittedName>
</protein>
<feature type="compositionally biased region" description="Basic and acidic residues" evidence="1">
    <location>
        <begin position="418"/>
        <end position="430"/>
    </location>
</feature>
<name>A0A2T9ZKK6_9FUNG</name>
<feature type="region of interest" description="Disordered" evidence="1">
    <location>
        <begin position="78"/>
        <end position="100"/>
    </location>
</feature>
<dbReference type="Proteomes" id="UP000245609">
    <property type="component" value="Unassembled WGS sequence"/>
</dbReference>
<dbReference type="EMBL" id="MBFS01000045">
    <property type="protein sequence ID" value="PVV05057.1"/>
    <property type="molecule type" value="Genomic_DNA"/>
</dbReference>
<comment type="caution">
    <text evidence="2">The sequence shown here is derived from an EMBL/GenBank/DDBJ whole genome shotgun (WGS) entry which is preliminary data.</text>
</comment>
<reference evidence="2 3" key="1">
    <citation type="journal article" date="2018" name="MBio">
        <title>Comparative Genomics Reveals the Core Gene Toolbox for the Fungus-Insect Symbiosis.</title>
        <authorList>
            <person name="Wang Y."/>
            <person name="Stata M."/>
            <person name="Wang W."/>
            <person name="Stajich J.E."/>
            <person name="White M.M."/>
            <person name="Moncalvo J.M."/>
        </authorList>
    </citation>
    <scope>NUCLEOTIDE SEQUENCE [LARGE SCALE GENOMIC DNA]</scope>
    <source>
        <strain evidence="2 3">SC-DP-2</strain>
    </source>
</reference>
<feature type="region of interest" description="Disordered" evidence="1">
    <location>
        <begin position="191"/>
        <end position="215"/>
    </location>
</feature>
<dbReference type="OrthoDB" id="2162994at2759"/>
<dbReference type="STRING" id="133381.A0A2T9ZKK6"/>
<dbReference type="AlphaFoldDB" id="A0A2T9ZKK6"/>
<evidence type="ECO:0000256" key="1">
    <source>
        <dbReference type="SAM" id="MobiDB-lite"/>
    </source>
</evidence>
<evidence type="ECO:0000313" key="2">
    <source>
        <dbReference type="EMBL" id="PVV05057.1"/>
    </source>
</evidence>
<feature type="region of interest" description="Disordered" evidence="1">
    <location>
        <begin position="410"/>
        <end position="453"/>
    </location>
</feature>
<sequence length="453" mass="49856">MAAFLSSEYKMRRKNVPVRSPTESDICEIPGVIFSFPSAISAIRETISEDSSPLHPPKKASLDKLHKDLNELTSNTSRLYASAKSNSRKQKQNRLDFSDKTRFSEHFQNSKNSLFGSYYNNNTYYQLPAKSKLFNHGIASSTISGSPSDSSENTILPMSLPMPMTDSVSSHKRSGSESGVLDFNGREKRERFNENSTHHSHKFASSPLRSESDFPVTSSVSNPLCGAEPLQKTDVDNSAPYFPARDSTSLKNVADRNYTPGSLGGYAHSGSRLDKSPNIKSFVRSSGYSTAHNGSDNSSSTMINGPNGFLDELTYVANSNRYPFGQNAQAINDSRKFSNSANSAIVPTPASTEHHANIQPGFIHSRINVPQAQTYGSQHQDINDNRNPSLSLFKAVDLYSAKDGLTMHNNTHGFGFKNENRQKLKKDSPSKKKTPKTPKKSSTSSRVCASCKR</sequence>
<evidence type="ECO:0000313" key="3">
    <source>
        <dbReference type="Proteomes" id="UP000245609"/>
    </source>
</evidence>
<gene>
    <name evidence="2" type="ORF">BB560_000434</name>
</gene>
<accession>A0A2T9ZKK6</accession>